<evidence type="ECO:0000313" key="1">
    <source>
        <dbReference type="EMBL" id="RTQ52325.1"/>
    </source>
</evidence>
<proteinExistence type="predicted"/>
<name>A0A3S0JCN3_9BACT</name>
<evidence type="ECO:0000313" key="2">
    <source>
        <dbReference type="Proteomes" id="UP000282184"/>
    </source>
</evidence>
<dbReference type="RefSeq" id="WP_126691982.1">
    <property type="nucleotide sequence ID" value="NZ_RXOF01000002.1"/>
</dbReference>
<gene>
    <name evidence="1" type="ORF">EJV47_04705</name>
</gene>
<reference evidence="1 2" key="1">
    <citation type="submission" date="2018-12" db="EMBL/GenBank/DDBJ databases">
        <title>Hymenobacter gummosus sp. nov., isolated from a spring.</title>
        <authorList>
            <person name="Nie L."/>
        </authorList>
    </citation>
    <scope>NUCLEOTIDE SEQUENCE [LARGE SCALE GENOMIC DNA]</scope>
    <source>
        <strain evidence="1 2">KCTC 52166</strain>
    </source>
</reference>
<dbReference type="GO" id="GO:0003677">
    <property type="term" value="F:DNA binding"/>
    <property type="evidence" value="ECO:0007669"/>
    <property type="project" value="UniProtKB-KW"/>
</dbReference>
<comment type="caution">
    <text evidence="1">The sequence shown here is derived from an EMBL/GenBank/DDBJ whole genome shotgun (WGS) entry which is preliminary data.</text>
</comment>
<organism evidence="1 2">
    <name type="scientific">Hymenobacter gummosus</name>
    <dbReference type="NCBI Taxonomy" id="1776032"/>
    <lineage>
        <taxon>Bacteria</taxon>
        <taxon>Pseudomonadati</taxon>
        <taxon>Bacteroidota</taxon>
        <taxon>Cytophagia</taxon>
        <taxon>Cytophagales</taxon>
        <taxon>Hymenobacteraceae</taxon>
        <taxon>Hymenobacter</taxon>
    </lineage>
</organism>
<dbReference type="Proteomes" id="UP000282184">
    <property type="component" value="Unassembled WGS sequence"/>
</dbReference>
<dbReference type="OrthoDB" id="886705at2"/>
<keyword evidence="1" id="KW-0238">DNA-binding</keyword>
<dbReference type="AlphaFoldDB" id="A0A3S0JCN3"/>
<accession>A0A3S0JCN3</accession>
<keyword evidence="2" id="KW-1185">Reference proteome</keyword>
<sequence>MQPAVILSAAEYQNLTARLEKLEQAEAARILASTAKPDQVLTTAQAAAYIGLSVCALLRARRAGRLQGVRLNEKDWGFRQSVLDAYPRRYHRPAMQVAAA</sequence>
<protein>
    <submittedName>
        <fullName evidence="1">DNA-binding protein</fullName>
    </submittedName>
</protein>
<dbReference type="EMBL" id="RXOF01000002">
    <property type="protein sequence ID" value="RTQ52325.1"/>
    <property type="molecule type" value="Genomic_DNA"/>
</dbReference>